<reference evidence="3 4" key="1">
    <citation type="journal article" date="2004" name="Nat. Biotechnol.">
        <title>The genome sequence of the capnophilic rumen bacterium Mannheimia succiniciproducens.</title>
        <authorList>
            <person name="Hong S.H."/>
            <person name="Kim J.S."/>
            <person name="Lee S.Y."/>
            <person name="In Y.H."/>
            <person name="Choi S.S."/>
            <person name="Rih J.-K."/>
            <person name="Kim C.H."/>
            <person name="Jeong H."/>
            <person name="Hur C.G."/>
            <person name="Kim J.J."/>
        </authorList>
    </citation>
    <scope>NUCLEOTIDE SEQUENCE [LARGE SCALE GENOMIC DNA]</scope>
    <source>
        <strain evidence="4">KCTC 0769BP / MBEL55E</strain>
    </source>
</reference>
<dbReference type="InterPro" id="IPR018392">
    <property type="entry name" value="LysM"/>
</dbReference>
<dbReference type="eggNOG" id="COG1652">
    <property type="taxonomic scope" value="Bacteria"/>
</dbReference>
<proteinExistence type="predicted"/>
<evidence type="ECO:0000259" key="2">
    <source>
        <dbReference type="PROSITE" id="PS51782"/>
    </source>
</evidence>
<dbReference type="CAZy" id="CBM50">
    <property type="family name" value="Carbohydrate-Binding Module Family 50"/>
</dbReference>
<dbReference type="Pfam" id="PF04972">
    <property type="entry name" value="BON"/>
    <property type="match status" value="1"/>
</dbReference>
<dbReference type="STRING" id="221988.MS1850"/>
<dbReference type="PROSITE" id="PS50914">
    <property type="entry name" value="BON"/>
    <property type="match status" value="1"/>
</dbReference>
<dbReference type="Proteomes" id="UP000000607">
    <property type="component" value="Chromosome"/>
</dbReference>
<dbReference type="Pfam" id="PF01476">
    <property type="entry name" value="LysM"/>
    <property type="match status" value="1"/>
</dbReference>
<dbReference type="NCBIfam" id="NF008399">
    <property type="entry name" value="PRK11198.1"/>
    <property type="match status" value="1"/>
</dbReference>
<dbReference type="KEGG" id="msu:MS1850"/>
<name>Q65RF3_MANSM</name>
<dbReference type="PANTHER" id="PTHR34700">
    <property type="entry name" value="POTASSIUM BINDING PROTEIN KBP"/>
    <property type="match status" value="1"/>
</dbReference>
<organism evidence="3 4">
    <name type="scientific">Mannheimia succiniciproducens (strain KCTC 0769BP / MBEL55E)</name>
    <dbReference type="NCBI Taxonomy" id="221988"/>
    <lineage>
        <taxon>Bacteria</taxon>
        <taxon>Pseudomonadati</taxon>
        <taxon>Pseudomonadota</taxon>
        <taxon>Gammaproteobacteria</taxon>
        <taxon>Pasteurellales</taxon>
        <taxon>Pasteurellaceae</taxon>
        <taxon>Basfia</taxon>
    </lineage>
</organism>
<accession>Q65RF3</accession>
<evidence type="ECO:0000313" key="3">
    <source>
        <dbReference type="EMBL" id="AAU38457.1"/>
    </source>
</evidence>
<gene>
    <name evidence="3" type="primary">xkdP</name>
    <name evidence="3" type="ordered locus">MS1850</name>
</gene>
<dbReference type="InterPro" id="IPR052196">
    <property type="entry name" value="Bact_Kbp"/>
</dbReference>
<dbReference type="AlphaFoldDB" id="Q65RF3"/>
<sequence>MLKKEGKMGLFDFVGNIGKKIFNREDEASKAVTEHIAEDNPGVENVNVTVENGVAKLEGSAKSASALEKAILMAGNIAGITSVKADGVNILNGEVLAGDDEFYVIQKGDTLWAIAEKHYGNGIKYKAIVEANKEVIKDENKIFPGQKIRLPKSL</sequence>
<feature type="domain" description="BON" evidence="1">
    <location>
        <begin position="23"/>
        <end position="92"/>
    </location>
</feature>
<feature type="domain" description="LysM" evidence="2">
    <location>
        <begin position="101"/>
        <end position="150"/>
    </location>
</feature>
<protein>
    <submittedName>
        <fullName evidence="3">XkdP protein</fullName>
    </submittedName>
</protein>
<dbReference type="SMART" id="SM00257">
    <property type="entry name" value="LysM"/>
    <property type="match status" value="1"/>
</dbReference>
<dbReference type="EMBL" id="AE016827">
    <property type="protein sequence ID" value="AAU38457.1"/>
    <property type="molecule type" value="Genomic_DNA"/>
</dbReference>
<evidence type="ECO:0000313" key="4">
    <source>
        <dbReference type="Proteomes" id="UP000000607"/>
    </source>
</evidence>
<dbReference type="PANTHER" id="PTHR34700:SF4">
    <property type="entry name" value="PHAGE-LIKE ELEMENT PBSX PROTEIN XKDP"/>
    <property type="match status" value="1"/>
</dbReference>
<dbReference type="Gene3D" id="3.10.350.10">
    <property type="entry name" value="LysM domain"/>
    <property type="match status" value="1"/>
</dbReference>
<dbReference type="SUPFAM" id="SSF54106">
    <property type="entry name" value="LysM domain"/>
    <property type="match status" value="1"/>
</dbReference>
<dbReference type="InterPro" id="IPR036779">
    <property type="entry name" value="LysM_dom_sf"/>
</dbReference>
<dbReference type="PROSITE" id="PS51782">
    <property type="entry name" value="LYSM"/>
    <property type="match status" value="1"/>
</dbReference>
<dbReference type="InterPro" id="IPR007055">
    <property type="entry name" value="BON_dom"/>
</dbReference>
<dbReference type="CDD" id="cd00118">
    <property type="entry name" value="LysM"/>
    <property type="match status" value="1"/>
</dbReference>
<evidence type="ECO:0000259" key="1">
    <source>
        <dbReference type="PROSITE" id="PS50914"/>
    </source>
</evidence>
<dbReference type="HOGENOM" id="CLU_125377_0_0_6"/>
<keyword evidence="4" id="KW-1185">Reference proteome</keyword>